<dbReference type="GO" id="GO:0016757">
    <property type="term" value="F:glycosyltransferase activity"/>
    <property type="evidence" value="ECO:0007669"/>
    <property type="project" value="UniProtKB-KW"/>
</dbReference>
<sequence length="421" mass="48733">MSINLGDKITVKNYPQKLMLFDLSIRGHHPTYIRHLIEYWQIHKIPKNLEIVVSPRFIEAHHDVVELSQGDHHQDIRFVPITQAEEEHLNSRKSRLKRLSRHFQEWEIFCKYATNLRPDHCLIMYFDTCQIPLALGAKSPCTFSGIYFRPTFHYHQLANYDRTWKNYLQQLREKIALKRILANPQLQTIFCLDPFAVPQLNQFPKFPSQPKAVYLPDPVKLDNFKPIIIDDWRKSLQIDSQRRVFLLFGALTARKGIYQLLDSIASLPADLCQKLCILLVGESSIANSLDSQITEICQTKPIQIIRYYQFVPESEVMAYFQIADVVLAPYQRHVGMSGILLLAAAANKPVLCSNYGLMGEMVRRYHLGLTVDSSQPQEIAKGLIKFLEIPNPLEICDPVPMQNWVKQNSASEFSRIIFEQV</sequence>
<reference evidence="3 4" key="1">
    <citation type="journal article" date="2019" name="J Genomics">
        <title>The Draft Genome of a Hydrogen-producing Cyanobacterium, Arthrospira platensis NIES-46.</title>
        <authorList>
            <person name="Suzuki S."/>
            <person name="Yamaguchi H."/>
            <person name="Kawachi M."/>
        </authorList>
    </citation>
    <scope>NUCLEOTIDE SEQUENCE [LARGE SCALE GENOMIC DNA]</scope>
    <source>
        <strain evidence="3 4">NIES-46</strain>
    </source>
</reference>
<gene>
    <name evidence="3" type="ORF">NIES46_10150</name>
</gene>
<organism evidence="3 4">
    <name type="scientific">Limnospira platensis NIES-46</name>
    <dbReference type="NCBI Taxonomy" id="1236695"/>
    <lineage>
        <taxon>Bacteria</taxon>
        <taxon>Bacillati</taxon>
        <taxon>Cyanobacteriota</taxon>
        <taxon>Cyanophyceae</taxon>
        <taxon>Oscillatoriophycideae</taxon>
        <taxon>Oscillatoriales</taxon>
        <taxon>Sirenicapillariaceae</taxon>
        <taxon>Limnospira</taxon>
    </lineage>
</organism>
<evidence type="ECO:0000256" key="1">
    <source>
        <dbReference type="ARBA" id="ARBA00022679"/>
    </source>
</evidence>
<dbReference type="CDD" id="cd03801">
    <property type="entry name" value="GT4_PimA-like"/>
    <property type="match status" value="1"/>
</dbReference>
<evidence type="ECO:0000313" key="3">
    <source>
        <dbReference type="EMBL" id="GCE92966.1"/>
    </source>
</evidence>
<dbReference type="PANTHER" id="PTHR46401">
    <property type="entry name" value="GLYCOSYLTRANSFERASE WBBK-RELATED"/>
    <property type="match status" value="1"/>
</dbReference>
<dbReference type="PANTHER" id="PTHR46401:SF2">
    <property type="entry name" value="GLYCOSYLTRANSFERASE WBBK-RELATED"/>
    <property type="match status" value="1"/>
</dbReference>
<dbReference type="Gene3D" id="3.40.50.2000">
    <property type="entry name" value="Glycogen Phosphorylase B"/>
    <property type="match status" value="1"/>
</dbReference>
<keyword evidence="1" id="KW-0808">Transferase</keyword>
<accession>A0A5M3T581</accession>
<keyword evidence="3" id="KW-0328">Glycosyltransferase</keyword>
<evidence type="ECO:0000313" key="4">
    <source>
        <dbReference type="Proteomes" id="UP000326169"/>
    </source>
</evidence>
<proteinExistence type="predicted"/>
<dbReference type="Pfam" id="PF00534">
    <property type="entry name" value="Glycos_transf_1"/>
    <property type="match status" value="1"/>
</dbReference>
<protein>
    <submittedName>
        <fullName evidence="3">N-acetylglucosaminyltransferase</fullName>
    </submittedName>
</protein>
<dbReference type="SUPFAM" id="SSF53756">
    <property type="entry name" value="UDP-Glycosyltransferase/glycogen phosphorylase"/>
    <property type="match status" value="1"/>
</dbReference>
<dbReference type="Proteomes" id="UP000326169">
    <property type="component" value="Unassembled WGS sequence"/>
</dbReference>
<keyword evidence="4" id="KW-1185">Reference proteome</keyword>
<name>A0A5M3T581_LIMPL</name>
<dbReference type="InterPro" id="IPR001296">
    <property type="entry name" value="Glyco_trans_1"/>
</dbReference>
<comment type="caution">
    <text evidence="3">The sequence shown here is derived from an EMBL/GenBank/DDBJ whole genome shotgun (WGS) entry which is preliminary data.</text>
</comment>
<feature type="domain" description="Glycosyl transferase family 1" evidence="2">
    <location>
        <begin position="230"/>
        <end position="391"/>
    </location>
</feature>
<evidence type="ECO:0000259" key="2">
    <source>
        <dbReference type="Pfam" id="PF00534"/>
    </source>
</evidence>
<dbReference type="EMBL" id="BIMW01000058">
    <property type="protein sequence ID" value="GCE92966.1"/>
    <property type="molecule type" value="Genomic_DNA"/>
</dbReference>